<dbReference type="NCBIfam" id="TIGR00192">
    <property type="entry name" value="urease_beta"/>
    <property type="match status" value="1"/>
</dbReference>
<accession>G8TTC9</accession>
<reference evidence="4" key="1">
    <citation type="submission" date="2011-12" db="EMBL/GenBank/DDBJ databases">
        <title>The complete genome of chromosome of Sulfobacillus acidophilus DSM 10332.</title>
        <authorList>
            <person name="Lucas S."/>
            <person name="Han J."/>
            <person name="Lapidus A."/>
            <person name="Bruce D."/>
            <person name="Goodwin L."/>
            <person name="Pitluck S."/>
            <person name="Peters L."/>
            <person name="Kyrpides N."/>
            <person name="Mavromatis K."/>
            <person name="Ivanova N."/>
            <person name="Mikhailova N."/>
            <person name="Chertkov O."/>
            <person name="Saunders E."/>
            <person name="Detter J.C."/>
            <person name="Tapia R."/>
            <person name="Han C."/>
            <person name="Land M."/>
            <person name="Hauser L."/>
            <person name="Markowitz V."/>
            <person name="Cheng J.-F."/>
            <person name="Hugenholtz P."/>
            <person name="Woyke T."/>
            <person name="Wu D."/>
            <person name="Pukall R."/>
            <person name="Gehrich-Schroeter G."/>
            <person name="Schneider S."/>
            <person name="Klenk H.-P."/>
            <person name="Eisen J.A."/>
        </authorList>
    </citation>
    <scope>NUCLEOTIDE SEQUENCE [LARGE SCALE GENOMIC DNA]</scope>
    <source>
        <strain evidence="4">ATCC 700253 / DSM 10332 / NAL</strain>
    </source>
</reference>
<dbReference type="GO" id="GO:0035550">
    <property type="term" value="C:urease complex"/>
    <property type="evidence" value="ECO:0007669"/>
    <property type="project" value="InterPro"/>
</dbReference>
<evidence type="ECO:0000256" key="1">
    <source>
        <dbReference type="ARBA" id="ARBA00022801"/>
    </source>
</evidence>
<dbReference type="STRING" id="679936.Sulac_1009"/>
<dbReference type="EMBL" id="CP003179">
    <property type="protein sequence ID" value="AEW04509.1"/>
    <property type="molecule type" value="Genomic_DNA"/>
</dbReference>
<dbReference type="GO" id="GO:0043419">
    <property type="term" value="P:urea catabolic process"/>
    <property type="evidence" value="ECO:0007669"/>
    <property type="project" value="InterPro"/>
</dbReference>
<dbReference type="PANTHER" id="PTHR33569">
    <property type="entry name" value="UREASE"/>
    <property type="match status" value="1"/>
</dbReference>
<comment type="catalytic activity">
    <reaction evidence="2">
        <text>urea + 2 H2O + H(+) = hydrogencarbonate + 2 NH4(+)</text>
        <dbReference type="Rhea" id="RHEA:20557"/>
        <dbReference type="ChEBI" id="CHEBI:15377"/>
        <dbReference type="ChEBI" id="CHEBI:15378"/>
        <dbReference type="ChEBI" id="CHEBI:16199"/>
        <dbReference type="ChEBI" id="CHEBI:17544"/>
        <dbReference type="ChEBI" id="CHEBI:28938"/>
        <dbReference type="EC" id="3.5.1.5"/>
    </reaction>
</comment>
<dbReference type="PATRIC" id="fig|679936.5.peg.1068"/>
<dbReference type="HOGENOM" id="CLU_129707_1_1_9"/>
<dbReference type="InterPro" id="IPR002019">
    <property type="entry name" value="Urease_beta-like"/>
</dbReference>
<dbReference type="Gene3D" id="2.10.150.10">
    <property type="entry name" value="Urease, beta subunit"/>
    <property type="match status" value="1"/>
</dbReference>
<dbReference type="AlphaFoldDB" id="G8TTC9"/>
<evidence type="ECO:0000256" key="2">
    <source>
        <dbReference type="ARBA" id="ARBA00047778"/>
    </source>
</evidence>
<proteinExistence type="predicted"/>
<dbReference type="Proteomes" id="UP000005439">
    <property type="component" value="Chromosome"/>
</dbReference>
<evidence type="ECO:0000313" key="3">
    <source>
        <dbReference type="EMBL" id="AEW04509.1"/>
    </source>
</evidence>
<keyword evidence="1 3" id="KW-0378">Hydrolase</keyword>
<organism evidence="3 4">
    <name type="scientific">Sulfobacillus acidophilus (strain ATCC 700253 / DSM 10332 / NAL)</name>
    <dbReference type="NCBI Taxonomy" id="679936"/>
    <lineage>
        <taxon>Bacteria</taxon>
        <taxon>Bacillati</taxon>
        <taxon>Bacillota</taxon>
        <taxon>Clostridia</taxon>
        <taxon>Eubacteriales</taxon>
        <taxon>Clostridiales Family XVII. Incertae Sedis</taxon>
        <taxon>Sulfobacillus</taxon>
    </lineage>
</organism>
<reference evidence="3 4" key="2">
    <citation type="journal article" date="2012" name="Stand. Genomic Sci.">
        <title>Complete genome sequence of the moderately thermophilic mineral-sulfide-oxidizing firmicute Sulfobacillus acidophilus type strain (NAL(T)).</title>
        <authorList>
            <person name="Anderson I."/>
            <person name="Chertkov O."/>
            <person name="Chen A."/>
            <person name="Saunders E."/>
            <person name="Lapidus A."/>
            <person name="Nolan M."/>
            <person name="Lucas S."/>
            <person name="Hammon N."/>
            <person name="Deshpande S."/>
            <person name="Cheng J.F."/>
            <person name="Han C."/>
            <person name="Tapia R."/>
            <person name="Goodwin L.A."/>
            <person name="Pitluck S."/>
            <person name="Liolios K."/>
            <person name="Pagani I."/>
            <person name="Ivanova N."/>
            <person name="Mikhailova N."/>
            <person name="Pati A."/>
            <person name="Palaniappan K."/>
            <person name="Land M."/>
            <person name="Pan C."/>
            <person name="Rohde M."/>
            <person name="Pukall R."/>
            <person name="Goker M."/>
            <person name="Detter J.C."/>
            <person name="Woyke T."/>
            <person name="Bristow J."/>
            <person name="Eisen J.A."/>
            <person name="Markowitz V."/>
            <person name="Hugenholtz P."/>
            <person name="Kyrpides N.C."/>
            <person name="Klenk H.P."/>
            <person name="Mavromatis K."/>
        </authorList>
    </citation>
    <scope>NUCLEOTIDE SEQUENCE [LARGE SCALE GENOMIC DNA]</scope>
    <source>
        <strain evidence="4">ATCC 700253 / DSM 10332 / NAL</strain>
    </source>
</reference>
<dbReference type="InterPro" id="IPR036461">
    <property type="entry name" value="Urease_betasu_sf"/>
</dbReference>
<dbReference type="KEGG" id="sap:Sulac_1009"/>
<keyword evidence="4" id="KW-1185">Reference proteome</keyword>
<protein>
    <submittedName>
        <fullName evidence="3">Urease, beta subunit</fullName>
        <ecNumber evidence="3">3.5.1.5</ecNumber>
    </submittedName>
</protein>
<dbReference type="EC" id="3.5.1.5" evidence="3"/>
<evidence type="ECO:0000313" key="4">
    <source>
        <dbReference type="Proteomes" id="UP000005439"/>
    </source>
</evidence>
<dbReference type="NCBIfam" id="NF009682">
    <property type="entry name" value="PRK13203.1"/>
    <property type="match status" value="1"/>
</dbReference>
<dbReference type="PANTHER" id="PTHR33569:SF1">
    <property type="entry name" value="UREASE"/>
    <property type="match status" value="1"/>
</dbReference>
<name>G8TTC9_SULAD</name>
<sequence length="109" mass="11981">MIPLGGYMTEPGEIELCPGRPRRDLVVVNRGDRPIQVGSHFHFAEANPALDFDRQKAVGFRLDIPSGTAIRFEPGLTVTVTLVAFGGRKKLQGFQTAVPDEEGTIEHEH</sequence>
<dbReference type="CDD" id="cd00407">
    <property type="entry name" value="Urease_beta"/>
    <property type="match status" value="1"/>
</dbReference>
<gene>
    <name evidence="3" type="ordered locus">Sulac_1009</name>
</gene>
<dbReference type="Pfam" id="PF00699">
    <property type="entry name" value="Urease_beta"/>
    <property type="match status" value="1"/>
</dbReference>
<dbReference type="SUPFAM" id="SSF51278">
    <property type="entry name" value="Urease, beta-subunit"/>
    <property type="match status" value="1"/>
</dbReference>
<dbReference type="GO" id="GO:0009039">
    <property type="term" value="F:urease activity"/>
    <property type="evidence" value="ECO:0007669"/>
    <property type="project" value="UniProtKB-EC"/>
</dbReference>
<dbReference type="InterPro" id="IPR050069">
    <property type="entry name" value="Urease_subunit"/>
</dbReference>